<reference evidence="12 13" key="1">
    <citation type="submission" date="2017-10" db="EMBL/GenBank/DDBJ databases">
        <authorList>
            <person name="Banno H."/>
            <person name="Chua N.-H."/>
        </authorList>
    </citation>
    <scope>NUCLEOTIDE SEQUENCE [LARGE SCALE GENOMIC DNA]</scope>
    <source>
        <strain evidence="12">Vibrio tapetis CECT4600</strain>
    </source>
</reference>
<evidence type="ECO:0000256" key="5">
    <source>
        <dbReference type="ARBA" id="ARBA00022764"/>
    </source>
</evidence>
<comment type="subcellular location">
    <subcellularLocation>
        <location evidence="1">Periplasm</location>
    </subcellularLocation>
</comment>
<keyword evidence="2 8" id="KW-0349">Heme</keyword>
<evidence type="ECO:0000256" key="4">
    <source>
        <dbReference type="ARBA" id="ARBA00022729"/>
    </source>
</evidence>
<dbReference type="InterPro" id="IPR026259">
    <property type="entry name" value="MauG/Cytc_peroxidase"/>
</dbReference>
<feature type="signal peptide" evidence="10">
    <location>
        <begin position="1"/>
        <end position="25"/>
    </location>
</feature>
<dbReference type="Pfam" id="PF03150">
    <property type="entry name" value="CCP_MauG"/>
    <property type="match status" value="1"/>
</dbReference>
<evidence type="ECO:0000256" key="1">
    <source>
        <dbReference type="ARBA" id="ARBA00004418"/>
    </source>
</evidence>
<dbReference type="PROSITE" id="PS51007">
    <property type="entry name" value="CYTC"/>
    <property type="match status" value="2"/>
</dbReference>
<keyword evidence="13" id="KW-1185">Reference proteome</keyword>
<dbReference type="InterPro" id="IPR004852">
    <property type="entry name" value="Di-haem_cyt_c_peroxidsae"/>
</dbReference>
<name>A0A2N8ZLQ9_9VIBR</name>
<dbReference type="PANTHER" id="PTHR30600">
    <property type="entry name" value="CYTOCHROME C PEROXIDASE-RELATED"/>
    <property type="match status" value="1"/>
</dbReference>
<feature type="binding site" description="covalent" evidence="8">
    <location>
        <position position="243"/>
    </location>
    <ligand>
        <name>heme c</name>
        <dbReference type="ChEBI" id="CHEBI:61717"/>
        <label>2</label>
    </ligand>
</feature>
<evidence type="ECO:0000256" key="8">
    <source>
        <dbReference type="PIRSR" id="PIRSR000294-1"/>
    </source>
</evidence>
<keyword evidence="12" id="KW-0575">Peroxidase</keyword>
<organism evidence="12 13">
    <name type="scientific">Vibrio tapetis subsp. tapetis</name>
    <dbReference type="NCBI Taxonomy" id="1671868"/>
    <lineage>
        <taxon>Bacteria</taxon>
        <taxon>Pseudomonadati</taxon>
        <taxon>Pseudomonadota</taxon>
        <taxon>Gammaproteobacteria</taxon>
        <taxon>Vibrionales</taxon>
        <taxon>Vibrionaceae</taxon>
        <taxon>Vibrio</taxon>
    </lineage>
</organism>
<dbReference type="GO" id="GO:0009055">
    <property type="term" value="F:electron transfer activity"/>
    <property type="evidence" value="ECO:0007669"/>
    <property type="project" value="InterPro"/>
</dbReference>
<feature type="binding site" description="axial binding residue" evidence="9">
    <location>
        <position position="244"/>
    </location>
    <ligand>
        <name>heme c</name>
        <dbReference type="ChEBI" id="CHEBI:61717"/>
        <label>2</label>
    </ligand>
    <ligandPart>
        <name>Fe</name>
        <dbReference type="ChEBI" id="CHEBI:18248"/>
    </ligandPart>
</feature>
<dbReference type="PIRSF" id="PIRSF000294">
    <property type="entry name" value="Cytochrome-c_peroxidase"/>
    <property type="match status" value="1"/>
</dbReference>
<evidence type="ECO:0000259" key="11">
    <source>
        <dbReference type="PROSITE" id="PS51007"/>
    </source>
</evidence>
<dbReference type="AlphaFoldDB" id="A0A2N8ZLQ9"/>
<evidence type="ECO:0000256" key="6">
    <source>
        <dbReference type="ARBA" id="ARBA00023002"/>
    </source>
</evidence>
<feature type="binding site" description="covalent" evidence="8">
    <location>
        <position position="240"/>
    </location>
    <ligand>
        <name>heme c</name>
        <dbReference type="ChEBI" id="CHEBI:61717"/>
        <label>2</label>
    </ligand>
</feature>
<dbReference type="GO" id="GO:0042597">
    <property type="term" value="C:periplasmic space"/>
    <property type="evidence" value="ECO:0007669"/>
    <property type="project" value="UniProtKB-SubCell"/>
</dbReference>
<gene>
    <name evidence="12" type="ORF">VTAP4600_B1224</name>
</gene>
<keyword evidence="7 9" id="KW-0408">Iron</keyword>
<dbReference type="InterPro" id="IPR036909">
    <property type="entry name" value="Cyt_c-like_dom_sf"/>
</dbReference>
<proteinExistence type="predicted"/>
<evidence type="ECO:0000256" key="10">
    <source>
        <dbReference type="SAM" id="SignalP"/>
    </source>
</evidence>
<dbReference type="PANTHER" id="PTHR30600:SF10">
    <property type="entry name" value="BLL6722 PROTEIN"/>
    <property type="match status" value="1"/>
</dbReference>
<dbReference type="InterPro" id="IPR009056">
    <property type="entry name" value="Cyt_c-like_dom"/>
</dbReference>
<feature type="domain" description="Cytochrome c" evidence="11">
    <location>
        <begin position="73"/>
        <end position="181"/>
    </location>
</feature>
<evidence type="ECO:0000313" key="12">
    <source>
        <dbReference type="EMBL" id="SON52835.1"/>
    </source>
</evidence>
<keyword evidence="5" id="KW-0574">Periplasm</keyword>
<evidence type="ECO:0000256" key="9">
    <source>
        <dbReference type="PIRSR" id="PIRSR000294-2"/>
    </source>
</evidence>
<dbReference type="GO" id="GO:0004130">
    <property type="term" value="F:cytochrome-c peroxidase activity"/>
    <property type="evidence" value="ECO:0007669"/>
    <property type="project" value="TreeGrafter"/>
</dbReference>
<dbReference type="InterPro" id="IPR051395">
    <property type="entry name" value="Cytochrome_c_Peroxidase/MauG"/>
</dbReference>
<feature type="binding site" description="covalent" evidence="8">
    <location>
        <position position="95"/>
    </location>
    <ligand>
        <name>heme c</name>
        <dbReference type="ChEBI" id="CHEBI:61717"/>
        <label>1</label>
    </ligand>
</feature>
<feature type="domain" description="Cytochrome c" evidence="11">
    <location>
        <begin position="225"/>
        <end position="384"/>
    </location>
</feature>
<keyword evidence="3 9" id="KW-0479">Metal-binding</keyword>
<dbReference type="Proteomes" id="UP000235828">
    <property type="component" value="Chromosome B"/>
</dbReference>
<evidence type="ECO:0000256" key="2">
    <source>
        <dbReference type="ARBA" id="ARBA00022617"/>
    </source>
</evidence>
<comment type="PTM">
    <text evidence="8">Binds 2 heme groups per subunit.</text>
</comment>
<keyword evidence="4 10" id="KW-0732">Signal</keyword>
<evidence type="ECO:0000256" key="3">
    <source>
        <dbReference type="ARBA" id="ARBA00022723"/>
    </source>
</evidence>
<feature type="chain" id="PRO_5014673450" evidence="10">
    <location>
        <begin position="26"/>
        <end position="412"/>
    </location>
</feature>
<dbReference type="RefSeq" id="WP_102524988.1">
    <property type="nucleotide sequence ID" value="NZ_LT960612.1"/>
</dbReference>
<evidence type="ECO:0000256" key="7">
    <source>
        <dbReference type="ARBA" id="ARBA00023004"/>
    </source>
</evidence>
<accession>A0A2N8ZLQ9</accession>
<dbReference type="Gene3D" id="1.10.760.10">
    <property type="entry name" value="Cytochrome c-like domain"/>
    <property type="match status" value="2"/>
</dbReference>
<feature type="binding site" description="axial binding residue" evidence="9">
    <location>
        <position position="99"/>
    </location>
    <ligand>
        <name>heme c</name>
        <dbReference type="ChEBI" id="CHEBI:61717"/>
        <label>1</label>
    </ligand>
    <ligandPart>
        <name>Fe</name>
        <dbReference type="ChEBI" id="CHEBI:18248"/>
    </ligandPart>
</feature>
<dbReference type="GO" id="GO:0020037">
    <property type="term" value="F:heme binding"/>
    <property type="evidence" value="ECO:0007669"/>
    <property type="project" value="InterPro"/>
</dbReference>
<feature type="binding site" description="covalent" evidence="8">
    <location>
        <position position="98"/>
    </location>
    <ligand>
        <name>heme c</name>
        <dbReference type="ChEBI" id="CHEBI:61717"/>
        <label>1</label>
    </ligand>
</feature>
<keyword evidence="6" id="KW-0560">Oxidoreductase</keyword>
<dbReference type="OrthoDB" id="9805202at2"/>
<dbReference type="EMBL" id="LT960612">
    <property type="protein sequence ID" value="SON52835.1"/>
    <property type="molecule type" value="Genomic_DNA"/>
</dbReference>
<dbReference type="KEGG" id="vta:B1224"/>
<evidence type="ECO:0000313" key="13">
    <source>
        <dbReference type="Proteomes" id="UP000235828"/>
    </source>
</evidence>
<dbReference type="GO" id="GO:0046872">
    <property type="term" value="F:metal ion binding"/>
    <property type="evidence" value="ECO:0007669"/>
    <property type="project" value="UniProtKB-KW"/>
</dbReference>
<sequence length="412" mass="45233">MNIKAINLSAIAAMVVTLTALPACAKQEDKNVEINAKEVAEALAPIELNGVFYPALAPLGDVPTPADNPTTPEKVALGKQLFFDGRLGGDTSTPCSACHNPALGWDFPADLSLGYPGTVHWRNSQTIINSAYYQKLFWAGSSKSLEGQAKSAAKGGVAGNGEDDLMEARLALVPEYVEQFNSIFGDNYPKVSNAWKAIAAFERTLVQKDTPLDKYLLGDKTALTEQQLKGKTLFEGKANCIACHNGALASDQKNYNVGVPTNLRWENDPLAQITFRYELYAKGSNEKMYRATKADLGVYFRGKRKEMKGKFRTPSIRYTKYTAPYMHNGTIATLADVVDFYDRGGVAKDGRTTGFPQTKSPMVKPLGLTADEKANLLAFLDAFTGEKMMMDYPKIPEYQRLFSEEELAEVKK</sequence>
<protein>
    <submittedName>
        <fullName evidence="12">Putative cytochrome-c peroxidase</fullName>
    </submittedName>
</protein>
<dbReference type="SUPFAM" id="SSF46626">
    <property type="entry name" value="Cytochrome c"/>
    <property type="match status" value="2"/>
</dbReference>
<comment type="cofactor">
    <cofactor evidence="8">
        <name>heme</name>
        <dbReference type="ChEBI" id="CHEBI:30413"/>
    </cofactor>
    <text evidence="8">Binds 2 heme groups.</text>
</comment>